<name>A0A0H3ZJI0_9VIBR</name>
<evidence type="ECO:0000313" key="2">
    <source>
        <dbReference type="EMBL" id="AKN36093.1"/>
    </source>
</evidence>
<feature type="compositionally biased region" description="Basic and acidic residues" evidence="1">
    <location>
        <begin position="11"/>
        <end position="26"/>
    </location>
</feature>
<protein>
    <submittedName>
        <fullName evidence="2">Uncharacterized protein</fullName>
    </submittedName>
</protein>
<accession>A0A0H3ZJI0</accession>
<dbReference type="EMBL" id="KP795468">
    <property type="protein sequence ID" value="AKN36093.1"/>
    <property type="molecule type" value="Genomic_DNA"/>
</dbReference>
<organism evidence="2">
    <name type="scientific">Vibrio tasmaniensis</name>
    <dbReference type="NCBI Taxonomy" id="212663"/>
    <lineage>
        <taxon>Bacteria</taxon>
        <taxon>Pseudomonadati</taxon>
        <taxon>Pseudomonadota</taxon>
        <taxon>Gammaproteobacteria</taxon>
        <taxon>Vibrionales</taxon>
        <taxon>Vibrionaceae</taxon>
        <taxon>Vibrio</taxon>
    </lineage>
</organism>
<sequence length="49" mass="5434">MIGFGLVEPPKQGKNDRGSGVRDRAGRGYHKQTKRVTNKVTLIIKLAIE</sequence>
<proteinExistence type="predicted"/>
<reference evidence="2" key="1">
    <citation type="journal article" date="2015" name="MBio">
        <title>Eco-Evolutionary Dynamics of Episomes among Ecologically Cohesive Bacterial Populations.</title>
        <authorList>
            <person name="Xue H."/>
            <person name="Cordero O.X."/>
            <person name="Camas F.M."/>
            <person name="Trimble W."/>
            <person name="Meyer F."/>
            <person name="Guglielmini J."/>
            <person name="Rocha E.P."/>
            <person name="Polz M.F."/>
        </authorList>
    </citation>
    <scope>NUCLEOTIDE SEQUENCE</scope>
    <source>
        <strain evidence="2">1F_279</strain>
    </source>
</reference>
<dbReference type="AlphaFoldDB" id="A0A0H3ZJI0"/>
<evidence type="ECO:0000256" key="1">
    <source>
        <dbReference type="SAM" id="MobiDB-lite"/>
    </source>
</evidence>
<feature type="region of interest" description="Disordered" evidence="1">
    <location>
        <begin position="1"/>
        <end position="33"/>
    </location>
</feature>